<feature type="region of interest" description="Disordered" evidence="9">
    <location>
        <begin position="351"/>
        <end position="403"/>
    </location>
</feature>
<evidence type="ECO:0000256" key="2">
    <source>
        <dbReference type="ARBA" id="ARBA00022527"/>
    </source>
</evidence>
<dbReference type="GO" id="GO:0035612">
    <property type="term" value="F:AP-2 adaptor complex binding"/>
    <property type="evidence" value="ECO:0007669"/>
    <property type="project" value="TreeGrafter"/>
</dbReference>
<protein>
    <recommendedName>
        <fullName evidence="1">non-specific serine/threonine protein kinase</fullName>
        <ecNumber evidence="1">2.7.11.1</ecNumber>
    </recommendedName>
</protein>
<comment type="catalytic activity">
    <reaction evidence="7">
        <text>L-threonyl-[protein] + ATP = O-phospho-L-threonyl-[protein] + ADP + H(+)</text>
        <dbReference type="Rhea" id="RHEA:46608"/>
        <dbReference type="Rhea" id="RHEA-COMP:11060"/>
        <dbReference type="Rhea" id="RHEA-COMP:11605"/>
        <dbReference type="ChEBI" id="CHEBI:15378"/>
        <dbReference type="ChEBI" id="CHEBI:30013"/>
        <dbReference type="ChEBI" id="CHEBI:30616"/>
        <dbReference type="ChEBI" id="CHEBI:61977"/>
        <dbReference type="ChEBI" id="CHEBI:456216"/>
        <dbReference type="EC" id="2.7.11.1"/>
    </reaction>
</comment>
<feature type="compositionally biased region" description="Basic and acidic residues" evidence="9">
    <location>
        <begin position="1"/>
        <end position="16"/>
    </location>
</feature>
<dbReference type="CDD" id="cd14037">
    <property type="entry name" value="STKc_NAK_like"/>
    <property type="match status" value="1"/>
</dbReference>
<dbReference type="GO" id="GO:0005524">
    <property type="term" value="F:ATP binding"/>
    <property type="evidence" value="ECO:0007669"/>
    <property type="project" value="UniProtKB-KW"/>
</dbReference>
<evidence type="ECO:0000259" key="10">
    <source>
        <dbReference type="PROSITE" id="PS50011"/>
    </source>
</evidence>
<feature type="region of interest" description="Disordered" evidence="9">
    <location>
        <begin position="1"/>
        <end position="25"/>
    </location>
</feature>
<feature type="compositionally biased region" description="Low complexity" evidence="9">
    <location>
        <begin position="475"/>
        <end position="496"/>
    </location>
</feature>
<organism evidence="11 12">
    <name type="scientific">Drosophila busckii</name>
    <name type="common">Fruit fly</name>
    <dbReference type="NCBI Taxonomy" id="30019"/>
    <lineage>
        <taxon>Eukaryota</taxon>
        <taxon>Metazoa</taxon>
        <taxon>Ecdysozoa</taxon>
        <taxon>Arthropoda</taxon>
        <taxon>Hexapoda</taxon>
        <taxon>Insecta</taxon>
        <taxon>Pterygota</taxon>
        <taxon>Neoptera</taxon>
        <taxon>Endopterygota</taxon>
        <taxon>Diptera</taxon>
        <taxon>Brachycera</taxon>
        <taxon>Muscomorpha</taxon>
        <taxon>Ephydroidea</taxon>
        <taxon>Drosophilidae</taxon>
        <taxon>Drosophila</taxon>
    </lineage>
</organism>
<evidence type="ECO:0000256" key="4">
    <source>
        <dbReference type="ARBA" id="ARBA00022741"/>
    </source>
</evidence>
<dbReference type="GO" id="GO:0004674">
    <property type="term" value="F:protein serine/threonine kinase activity"/>
    <property type="evidence" value="ECO:0007669"/>
    <property type="project" value="UniProtKB-KW"/>
</dbReference>
<dbReference type="GO" id="GO:0045747">
    <property type="term" value="P:positive regulation of Notch signaling pathway"/>
    <property type="evidence" value="ECO:0007669"/>
    <property type="project" value="TreeGrafter"/>
</dbReference>
<accession>A0A0M4EPH4</accession>
<dbReference type="Gene3D" id="1.10.510.10">
    <property type="entry name" value="Transferase(Phosphotransferase) domain 1"/>
    <property type="match status" value="1"/>
</dbReference>
<dbReference type="EMBL" id="CP012523">
    <property type="protein sequence ID" value="ALC38482.1"/>
    <property type="molecule type" value="Genomic_DNA"/>
</dbReference>
<feature type="region of interest" description="Disordered" evidence="9">
    <location>
        <begin position="836"/>
        <end position="858"/>
    </location>
</feature>
<name>A0A0M4EPH4_DROBS</name>
<feature type="region of interest" description="Disordered" evidence="9">
    <location>
        <begin position="419"/>
        <end position="531"/>
    </location>
</feature>
<dbReference type="Pfam" id="PF00069">
    <property type="entry name" value="Pkinase"/>
    <property type="match status" value="1"/>
</dbReference>
<gene>
    <name evidence="11" type="ORF">Dbus_chr2Lg567</name>
</gene>
<dbReference type="GO" id="GO:0005737">
    <property type="term" value="C:cytoplasm"/>
    <property type="evidence" value="ECO:0007669"/>
    <property type="project" value="TreeGrafter"/>
</dbReference>
<proteinExistence type="predicted"/>
<evidence type="ECO:0000256" key="5">
    <source>
        <dbReference type="ARBA" id="ARBA00022777"/>
    </source>
</evidence>
<dbReference type="Proteomes" id="UP000494163">
    <property type="component" value="Chromosome 2L"/>
</dbReference>
<dbReference type="GO" id="GO:2000369">
    <property type="term" value="P:regulation of clathrin-dependent endocytosis"/>
    <property type="evidence" value="ECO:0007669"/>
    <property type="project" value="TreeGrafter"/>
</dbReference>
<feature type="region of interest" description="Disordered" evidence="9">
    <location>
        <begin position="1064"/>
        <end position="1084"/>
    </location>
</feature>
<feature type="compositionally biased region" description="Low complexity" evidence="9">
    <location>
        <begin position="421"/>
        <end position="455"/>
    </location>
</feature>
<dbReference type="STRING" id="30019.A0A0M4EPH4"/>
<reference evidence="11 12" key="1">
    <citation type="submission" date="2015-08" db="EMBL/GenBank/DDBJ databases">
        <title>Ancestral chromatin configuration constrains chromatin evolution on differentiating sex chromosomes in Drosophila.</title>
        <authorList>
            <person name="Zhou Q."/>
            <person name="Bachtrog D."/>
        </authorList>
    </citation>
    <scope>NUCLEOTIDE SEQUENCE [LARGE SCALE GENOMIC DNA]</scope>
    <source>
        <tissue evidence="11">Whole larvae</tissue>
    </source>
</reference>
<dbReference type="InterPro" id="IPR000719">
    <property type="entry name" value="Prot_kinase_dom"/>
</dbReference>
<dbReference type="PROSITE" id="PS50011">
    <property type="entry name" value="PROTEIN_KINASE_DOM"/>
    <property type="match status" value="1"/>
</dbReference>
<keyword evidence="2" id="KW-0723">Serine/threonine-protein kinase</keyword>
<feature type="region of interest" description="Disordered" evidence="9">
    <location>
        <begin position="977"/>
        <end position="1042"/>
    </location>
</feature>
<evidence type="ECO:0000313" key="12">
    <source>
        <dbReference type="Proteomes" id="UP000494163"/>
    </source>
</evidence>
<keyword evidence="3" id="KW-0808">Transferase</keyword>
<keyword evidence="5" id="KW-0418">Kinase</keyword>
<feature type="domain" description="Protein kinase" evidence="10">
    <location>
        <begin position="41"/>
        <end position="313"/>
    </location>
</feature>
<dbReference type="InterPro" id="IPR011009">
    <property type="entry name" value="Kinase-like_dom_sf"/>
</dbReference>
<feature type="compositionally biased region" description="Acidic residues" evidence="9">
    <location>
        <begin position="995"/>
        <end position="1005"/>
    </location>
</feature>
<dbReference type="OMA" id="EPVFNPF"/>
<keyword evidence="6" id="KW-0067">ATP-binding</keyword>
<evidence type="ECO:0000256" key="1">
    <source>
        <dbReference type="ARBA" id="ARBA00012513"/>
    </source>
</evidence>
<dbReference type="EC" id="2.7.11.1" evidence="1"/>
<feature type="compositionally biased region" description="Polar residues" evidence="9">
    <location>
        <begin position="500"/>
        <end position="515"/>
    </location>
</feature>
<dbReference type="SMART" id="SM00220">
    <property type="entry name" value="S_TKc"/>
    <property type="match status" value="1"/>
</dbReference>
<dbReference type="SUPFAM" id="SSF56112">
    <property type="entry name" value="Protein kinase-like (PK-like)"/>
    <property type="match status" value="1"/>
</dbReference>
<keyword evidence="12" id="KW-1185">Reference proteome</keyword>
<feature type="compositionally biased region" description="Low complexity" evidence="9">
    <location>
        <begin position="1066"/>
        <end position="1084"/>
    </location>
</feature>
<dbReference type="OrthoDB" id="2018507at2759"/>
<feature type="compositionally biased region" description="Low complexity" evidence="9">
    <location>
        <begin position="978"/>
        <end position="994"/>
    </location>
</feature>
<sequence length="1374" mass="147335">MKKILSKFDRNEKLDNSHNSSSSKETNSFVGKVFTVGRVTVTVEDVLAEGGFAMVFLARGNGGGSASTTKYALKRMYVNNEHDLNVAKREIQIASNLSGHKNIIGYVDSSITPTGNGVCEVLLMMPYCKHHMLAMMNARQVLHVGFTEPEVLTIFCDIAEAVSRLHYCQTPIIHRDLKVENILQTDAGNFVLCDFGSATAKTLNPQQHGVSHVEEEIQKYTTLSYRAPEMIDLYNAKSITTKADIWALGCMLYKLCFFTLPFGESTLAIQNGHFAIPDNSKYSRGVHQLIKYMLDTDLEHRPNIWQVCEVAFRLAGKDNPVQNLHKSPLPNFEQLLVPPFEAEAKRISAAAAKAAKPQQNSSLVEAGTSVVPRSRPKGSSTVHGQNALGLGLPPSPLPRQNITSPQPVVEQFQANFPAMPPVTSTTAAPATIPTSSSSTTTKNTTTGSNSNSSNAVNNLFESSVYPDPFNEHGSTAAAAPATTAAANVEAASETAEPVTSELTVSGGNSSPTQHMLTPPKPNANSGHRRNVSDTSAFNKTFANETSQFLAPYNNNIAMAGDGPQNVTLASAASNPGIYAGNSATASNSLSSNEIGLKRQSVDKRVEAWNPFEEEQPFSQMTEDHIFEAEFDKIRQRGSQGTKFIVSCSSGVVTPSNLAGNTHSGANNATSSSSSKWLLSPTLEEDKTSLIGKLNKLDASECSGQTELGGGYVKLPLDSLDRNKYEKLRSNDQPTSDDSDSEFFQQDSDEQLGTGTAKKAAIFKQIVTSNIPETIHKIHQVAYHKVDKSTLPIVKKLRQSATTKKPSSSAQQAAQQLNIMAAAVAAQAAQAAAVAGNVDASDDDADSIGSASDLRAEDDDLFDENPRALQGKMRRAPALDMDGISESVKTCNSSAYHAECESVTTHEDDVRSRVVVKVRMRKKDRSAAAAAAAAAAVAPSGDASAAGADIEELSPSSSDLLNKLGDHPLLLDDELDYGSAESKSSNESAAAQAAEEQQDEEEEELDVFAMAPFKLPVGRAPKSKPKPKPKPSAQPAEMWTSTPVKGAPLTPVIRKCVVVTPEHYALNNNNNNNHNNNNNNNSNNNKNITKVNAVAAVSHNSQLVTINHSIIINKTPEPSSVYVNVPSSCSITIPVAPTTAPAPAPAQPVIVTVPAAAAAVAAPAVATVSAPVPAPVHLQPLLAIADNGFVQISQDRCSDFTPDDEEEPVVLRSADLVADHVDTIAAIPVAVKPKKEKSHLAVRALPAKLTQKVKGHAYKKVSAAALGSTSSLSSGSKQKHQRLQYQSQDDEEDERRNAGAQDENVGRSSRNFQSNTIQSSAKTGFSNMSFEDFPSDQEIDRMSKTIPFEVVRKEKMLLEAEKKFGSLKRRNNLFS</sequence>
<feature type="compositionally biased region" description="Polar residues" evidence="9">
    <location>
        <begin position="1305"/>
        <end position="1328"/>
    </location>
</feature>
<feature type="region of interest" description="Disordered" evidence="9">
    <location>
        <begin position="1268"/>
        <end position="1332"/>
    </location>
</feature>
<evidence type="ECO:0000313" key="11">
    <source>
        <dbReference type="EMBL" id="ALC38482.1"/>
    </source>
</evidence>
<comment type="catalytic activity">
    <reaction evidence="8">
        <text>L-seryl-[protein] + ATP = O-phospho-L-seryl-[protein] + ADP + H(+)</text>
        <dbReference type="Rhea" id="RHEA:17989"/>
        <dbReference type="Rhea" id="RHEA-COMP:9863"/>
        <dbReference type="Rhea" id="RHEA-COMP:11604"/>
        <dbReference type="ChEBI" id="CHEBI:15378"/>
        <dbReference type="ChEBI" id="CHEBI:29999"/>
        <dbReference type="ChEBI" id="CHEBI:30616"/>
        <dbReference type="ChEBI" id="CHEBI:83421"/>
        <dbReference type="ChEBI" id="CHEBI:456216"/>
        <dbReference type="EC" id="2.7.11.1"/>
    </reaction>
</comment>
<evidence type="ECO:0000256" key="8">
    <source>
        <dbReference type="ARBA" id="ARBA00048679"/>
    </source>
</evidence>
<dbReference type="PANTHER" id="PTHR22967">
    <property type="entry name" value="SERINE/THREONINE PROTEIN KINASE"/>
    <property type="match status" value="1"/>
</dbReference>
<evidence type="ECO:0000256" key="3">
    <source>
        <dbReference type="ARBA" id="ARBA00022679"/>
    </source>
</evidence>
<dbReference type="PANTHER" id="PTHR22967:SF57">
    <property type="entry name" value="AUXILIN, ISOFORM A-RELATED"/>
    <property type="match status" value="1"/>
</dbReference>
<evidence type="ECO:0000256" key="9">
    <source>
        <dbReference type="SAM" id="MobiDB-lite"/>
    </source>
</evidence>
<evidence type="ECO:0000256" key="6">
    <source>
        <dbReference type="ARBA" id="ARBA00022840"/>
    </source>
</evidence>
<keyword evidence="4" id="KW-0547">Nucleotide-binding</keyword>
<evidence type="ECO:0000256" key="7">
    <source>
        <dbReference type="ARBA" id="ARBA00047899"/>
    </source>
</evidence>